<keyword evidence="4" id="KW-1185">Reference proteome</keyword>
<dbReference type="Pfam" id="PF18758">
    <property type="entry name" value="KDZ"/>
    <property type="match status" value="1"/>
</dbReference>
<evidence type="ECO:0000256" key="2">
    <source>
        <dbReference type="SAM" id="MobiDB-lite"/>
    </source>
</evidence>
<feature type="region of interest" description="Disordered" evidence="2">
    <location>
        <begin position="980"/>
        <end position="1001"/>
    </location>
</feature>
<dbReference type="Proteomes" id="UP001215598">
    <property type="component" value="Unassembled WGS sequence"/>
</dbReference>
<evidence type="ECO:0000256" key="1">
    <source>
        <dbReference type="SAM" id="Coils"/>
    </source>
</evidence>
<evidence type="ECO:0000313" key="4">
    <source>
        <dbReference type="Proteomes" id="UP001215598"/>
    </source>
</evidence>
<feature type="coiled-coil region" evidence="1">
    <location>
        <begin position="204"/>
        <end position="239"/>
    </location>
</feature>
<organism evidence="3 4">
    <name type="scientific">Mycena metata</name>
    <dbReference type="NCBI Taxonomy" id="1033252"/>
    <lineage>
        <taxon>Eukaryota</taxon>
        <taxon>Fungi</taxon>
        <taxon>Dikarya</taxon>
        <taxon>Basidiomycota</taxon>
        <taxon>Agaricomycotina</taxon>
        <taxon>Agaricomycetes</taxon>
        <taxon>Agaricomycetidae</taxon>
        <taxon>Agaricales</taxon>
        <taxon>Marasmiineae</taxon>
        <taxon>Mycenaceae</taxon>
        <taxon>Mycena</taxon>
    </lineage>
</organism>
<feature type="region of interest" description="Disordered" evidence="2">
    <location>
        <begin position="515"/>
        <end position="539"/>
    </location>
</feature>
<feature type="region of interest" description="Disordered" evidence="2">
    <location>
        <begin position="585"/>
        <end position="615"/>
    </location>
</feature>
<name>A0AAD7DMH6_9AGAR</name>
<feature type="compositionally biased region" description="Low complexity" evidence="2">
    <location>
        <begin position="631"/>
        <end position="656"/>
    </location>
</feature>
<feature type="compositionally biased region" description="Low complexity" evidence="2">
    <location>
        <begin position="586"/>
        <end position="610"/>
    </location>
</feature>
<sequence length="1001" mass="105651">MAPRSWATTEQIAWLQTWMAEFIRRQVEHKLHLFWPAMLEAWVRKWPEHAALGLPLPSDATARALTADELATVGAAIKERKNKLENWFRNQRNKVNRVNGGGPTAASGSTAARIQTMFSFAAPKKHRVHQPVEIFQRRNPQFVKLALTDAGYDALTGEPDEADDFTDESTGTPEALKKSLRSQRMRLRTRVVSALWQDVNDEEKAAVMAEVEKEKAALRKEEEEAENRAERTAAEYQDGIDALDSVFTDVHKAAYKAAGWVGMTIVGGPNPRMDGEMSLKIICFGKTPSGNDFEQCCVNFEDNVVKPFEGFVQMCFTAQQCASRSMPTNTATTDAPRLTRIAAIPAAVAAPAAKKSKKRKSKKSPAVVEETPAPPSPSSTSEEMSIDTENLGRLYTFSPEPAANDSSTSADDMDVDGLSADDFFGPSPAGFVDPAASFDTESSPISRGPALHEAEEFLATLGKQVDAPDPRWPAGMTAPLSPEAAAAIAQTKRGGMPAGATMAIDPVLEAMTVAPSAGPMSSRPRPRPAYKSATAPPATSPVATVNVDGFNFPLSAPLPATNATPTPSLFKRPSILFEAFRSVRGSTAASTPSTPRRSSSLTPASTTTAPKGPSKSALFLTSLLGQMNANSPTASTSSTAPTSTAPTSTTPTSTAPTVTASTVVTTASPPIVTSTAANVVTSTAPIITSPLAGPKPFVAPETRPATNLSVAAPKKAPAGGDKLNVVVPSAPTITTPVVAPMPFVAPETRPATSLSVAAPKKAPAKGKPTKGKGANGKKVAFAKADERENAAGVAHQTAIATGSRRGRGRPSTNPTRSVVHYDGEAVERAWANANPVASSMRDMGPGLRHDTLDDHFNAALGEVTNAAPAAEPTVIHSIVSANPALTKLIRSREKAMQAQEAEHQRKQEAAKVAAARQQQAAKGWIEDNVDGAHVVVLTRARKPAKNADGTEVRVAGMRLTAADVRAREADAKMLKALQNGKMAVSGGKRKADTQSTGATKK</sequence>
<feature type="region of interest" description="Disordered" evidence="2">
    <location>
        <begin position="754"/>
        <end position="776"/>
    </location>
</feature>
<evidence type="ECO:0000313" key="3">
    <source>
        <dbReference type="EMBL" id="KAJ7695227.1"/>
    </source>
</evidence>
<dbReference type="InterPro" id="IPR040521">
    <property type="entry name" value="KDZ"/>
</dbReference>
<proteinExistence type="predicted"/>
<accession>A0AAD7DMH6</accession>
<gene>
    <name evidence="3" type="ORF">B0H16DRAFT_1485398</name>
</gene>
<feature type="region of interest" description="Disordered" evidence="2">
    <location>
        <begin position="352"/>
        <end position="386"/>
    </location>
</feature>
<feature type="compositionally biased region" description="Basic residues" evidence="2">
    <location>
        <begin position="354"/>
        <end position="363"/>
    </location>
</feature>
<protein>
    <submittedName>
        <fullName evidence="3">Uncharacterized protein</fullName>
    </submittedName>
</protein>
<reference evidence="3" key="1">
    <citation type="submission" date="2023-03" db="EMBL/GenBank/DDBJ databases">
        <title>Massive genome expansion in bonnet fungi (Mycena s.s.) driven by repeated elements and novel gene families across ecological guilds.</title>
        <authorList>
            <consortium name="Lawrence Berkeley National Laboratory"/>
            <person name="Harder C.B."/>
            <person name="Miyauchi S."/>
            <person name="Viragh M."/>
            <person name="Kuo A."/>
            <person name="Thoen E."/>
            <person name="Andreopoulos B."/>
            <person name="Lu D."/>
            <person name="Skrede I."/>
            <person name="Drula E."/>
            <person name="Henrissat B."/>
            <person name="Morin E."/>
            <person name="Kohler A."/>
            <person name="Barry K."/>
            <person name="LaButti K."/>
            <person name="Morin E."/>
            <person name="Salamov A."/>
            <person name="Lipzen A."/>
            <person name="Mereny Z."/>
            <person name="Hegedus B."/>
            <person name="Baldrian P."/>
            <person name="Stursova M."/>
            <person name="Weitz H."/>
            <person name="Taylor A."/>
            <person name="Grigoriev I.V."/>
            <person name="Nagy L.G."/>
            <person name="Martin F."/>
            <person name="Kauserud H."/>
        </authorList>
    </citation>
    <scope>NUCLEOTIDE SEQUENCE</scope>
    <source>
        <strain evidence="3">CBHHK182m</strain>
    </source>
</reference>
<dbReference type="AlphaFoldDB" id="A0AAD7DMH6"/>
<feature type="region of interest" description="Disordered" evidence="2">
    <location>
        <begin position="628"/>
        <end position="656"/>
    </location>
</feature>
<dbReference type="EMBL" id="JARKIB010000664">
    <property type="protein sequence ID" value="KAJ7695227.1"/>
    <property type="molecule type" value="Genomic_DNA"/>
</dbReference>
<comment type="caution">
    <text evidence="3">The sequence shown here is derived from an EMBL/GenBank/DDBJ whole genome shotgun (WGS) entry which is preliminary data.</text>
</comment>
<keyword evidence="1" id="KW-0175">Coiled coil</keyword>